<dbReference type="Pfam" id="PF10613">
    <property type="entry name" value="Lig_chan-Glu_bd"/>
    <property type="match status" value="1"/>
</dbReference>
<dbReference type="PRINTS" id="PR00248">
    <property type="entry name" value="GPCRMGR"/>
</dbReference>
<keyword evidence="10" id="KW-0325">Glycoprotein</keyword>
<dbReference type="InterPro" id="IPR000337">
    <property type="entry name" value="GPCR_3"/>
</dbReference>
<dbReference type="Gene3D" id="1.10.287.70">
    <property type="match status" value="1"/>
</dbReference>
<dbReference type="PIRSF" id="PIRSF037090">
    <property type="entry name" value="Iontro_Glu-like_rcpt_pln"/>
    <property type="match status" value="1"/>
</dbReference>
<dbReference type="OrthoDB" id="5984008at2759"/>
<accession>A0A0K9Q5R1</accession>
<dbReference type="GO" id="GO:0005886">
    <property type="term" value="C:plasma membrane"/>
    <property type="evidence" value="ECO:0000318"/>
    <property type="project" value="GO_Central"/>
</dbReference>
<keyword evidence="19" id="KW-1185">Reference proteome</keyword>
<keyword evidence="11 13" id="KW-1071">Ligand-gated ion channel</keyword>
<dbReference type="Pfam" id="PF01094">
    <property type="entry name" value="ANF_receptor"/>
    <property type="match status" value="1"/>
</dbReference>
<dbReference type="OMA" id="WDFFQRS"/>
<evidence type="ECO:0000256" key="5">
    <source>
        <dbReference type="ARBA" id="ARBA00022729"/>
    </source>
</evidence>
<feature type="compositionally biased region" description="Low complexity" evidence="14">
    <location>
        <begin position="906"/>
        <end position="922"/>
    </location>
</feature>
<keyword evidence="3 13" id="KW-0813">Transport</keyword>
<evidence type="ECO:0000313" key="18">
    <source>
        <dbReference type="EMBL" id="KMZ75840.1"/>
    </source>
</evidence>
<dbReference type="GO" id="GO:0038023">
    <property type="term" value="F:signaling receptor activity"/>
    <property type="evidence" value="ECO:0000318"/>
    <property type="project" value="GO_Central"/>
</dbReference>
<dbReference type="FunFam" id="3.40.190.10:FF:000054">
    <property type="entry name" value="Glutamate receptor"/>
    <property type="match status" value="1"/>
</dbReference>
<dbReference type="GO" id="GO:0004930">
    <property type="term" value="F:G protein-coupled receptor activity"/>
    <property type="evidence" value="ECO:0007669"/>
    <property type="project" value="InterPro"/>
</dbReference>
<evidence type="ECO:0000256" key="16">
    <source>
        <dbReference type="SAM" id="SignalP"/>
    </source>
</evidence>
<sequence>MWFSLLLLWWSVTVLTGNTTSNVFAVPNRPSVLNIGAIFTADSIIGNGLKTAIELAVEDVNANVRILNATRLNLIVQNTDCNGFYGYMQALQLMEKNKEVVAILGPQSSGIAHVISHVVNELQIPLVSFAATDPSLTSLQHPYFIRATQNDYFQMHAVASLIEYYKWRDVVSIFVDDDYGRGGVSVLSDALSKKRSKISHKALLPEKADMATIRGLLSEINLMESRVFVVHVNPDSGLQIFKVAKQMGMMVDGYVWIATDWLASRLDSSDLINKTVVQGVICLRQYTPDSALKSRFMSKWKNNSTSSPNSYAFNAYDSVWIIAHAIDKLLNDEGVNISFSPDPNLRNSENGSLLDFSALYKFDGGDQLLRRILGSNFVGLTGSIQFDSNRNLVNPSYRILNVVKNRMKSIGFWTDRSGLSVIPLHTSSAGPPKLADVIWPGKSNVKPTPRGWAFPGNNTKTLRFGVPYKASFTQFVSNGSDGIGGYCIDVFKAAVDLLPYDVKYELQLFGDGLKNPSYKQLVMSVENNTYDAAVGDVTIVTNRTVALDFTQPYMESGLVIVIPIKTKNSNTWSFLEPFTVEMWLVTVSFFLFVGVVVWILEHRSNTEFRGSPREQAITICWFTFSTMFYAHRETMQSTLARFVLIIWLFVILIITSSYTANLTSILTIQQLATEEIHDIYTLLSSPKPIGFQTGSFTHRYMIENLNVAEERLVALTGPEDYKQALDQKRVAAIVDERPFIELFLSTNCNYKIVGIEFTKSGWGFGFQKNSPLTEDITTAILTLSGNGQLRRIHNKWLKLDNNCPSLSDDSYYRLSLDSFWGLFVICGFTCFVTLTIFFTRLFCQYRRFTKTEQSTHNSGVGTTDQLQTLPPYTKAKSFKKLLSFVDKKEADIINSSIKTTPTTHISSGMQLSPGASSSSPLSDTVVLTGRNSPDRQDRIN</sequence>
<protein>
    <recommendedName>
        <fullName evidence="13">Glutamate receptor</fullName>
    </recommendedName>
</protein>
<comment type="similarity">
    <text evidence="2 13">Belongs to the glutamate-gated ion channel (TC 1.A.10.1) family.</text>
</comment>
<feature type="chain" id="PRO_5005528178" description="Glutamate receptor" evidence="16">
    <location>
        <begin position="17"/>
        <end position="940"/>
    </location>
</feature>
<dbReference type="Pfam" id="PF00060">
    <property type="entry name" value="Lig_chan"/>
    <property type="match status" value="1"/>
</dbReference>
<comment type="subcellular location">
    <subcellularLocation>
        <location evidence="1">Membrane</location>
        <topology evidence="1">Multi-pass membrane protein</topology>
    </subcellularLocation>
</comment>
<evidence type="ECO:0000256" key="10">
    <source>
        <dbReference type="ARBA" id="ARBA00023180"/>
    </source>
</evidence>
<gene>
    <name evidence="18" type="ORF">ZOSMA_10G01090</name>
</gene>
<feature type="transmembrane region" description="Helical" evidence="15">
    <location>
        <begin position="819"/>
        <end position="843"/>
    </location>
</feature>
<evidence type="ECO:0000256" key="15">
    <source>
        <dbReference type="SAM" id="Phobius"/>
    </source>
</evidence>
<dbReference type="PRINTS" id="PR01176">
    <property type="entry name" value="GABABRECEPTR"/>
</dbReference>
<evidence type="ECO:0000256" key="8">
    <source>
        <dbReference type="ARBA" id="ARBA00023136"/>
    </source>
</evidence>
<dbReference type="AlphaFoldDB" id="A0A0K9Q5R1"/>
<dbReference type="GO" id="GO:0015276">
    <property type="term" value="F:ligand-gated monoatomic ion channel activity"/>
    <property type="evidence" value="ECO:0000318"/>
    <property type="project" value="GO_Central"/>
</dbReference>
<evidence type="ECO:0000256" key="9">
    <source>
        <dbReference type="ARBA" id="ARBA00023170"/>
    </source>
</evidence>
<dbReference type="InterPro" id="IPR028082">
    <property type="entry name" value="Peripla_BP_I"/>
</dbReference>
<feature type="region of interest" description="Disordered" evidence="14">
    <location>
        <begin position="902"/>
        <end position="940"/>
    </location>
</feature>
<keyword evidence="8 13" id="KW-0472">Membrane</keyword>
<dbReference type="Gene3D" id="3.40.50.2300">
    <property type="match status" value="2"/>
</dbReference>
<evidence type="ECO:0000256" key="14">
    <source>
        <dbReference type="SAM" id="MobiDB-lite"/>
    </source>
</evidence>
<dbReference type="Proteomes" id="UP000036987">
    <property type="component" value="Unassembled WGS sequence"/>
</dbReference>
<dbReference type="InterPro" id="IPR019594">
    <property type="entry name" value="Glu/Gly-bd"/>
</dbReference>
<reference evidence="19" key="1">
    <citation type="journal article" date="2016" name="Nature">
        <title>The genome of the seagrass Zostera marina reveals angiosperm adaptation to the sea.</title>
        <authorList>
            <person name="Olsen J.L."/>
            <person name="Rouze P."/>
            <person name="Verhelst B."/>
            <person name="Lin Y.-C."/>
            <person name="Bayer T."/>
            <person name="Collen J."/>
            <person name="Dattolo E."/>
            <person name="De Paoli E."/>
            <person name="Dittami S."/>
            <person name="Maumus F."/>
            <person name="Michel G."/>
            <person name="Kersting A."/>
            <person name="Lauritano C."/>
            <person name="Lohaus R."/>
            <person name="Toepel M."/>
            <person name="Tonon T."/>
            <person name="Vanneste K."/>
            <person name="Amirebrahimi M."/>
            <person name="Brakel J."/>
            <person name="Bostroem C."/>
            <person name="Chovatia M."/>
            <person name="Grimwood J."/>
            <person name="Jenkins J.W."/>
            <person name="Jueterbock A."/>
            <person name="Mraz A."/>
            <person name="Stam W.T."/>
            <person name="Tice H."/>
            <person name="Bornberg-Bauer E."/>
            <person name="Green P.J."/>
            <person name="Pearson G.A."/>
            <person name="Procaccini G."/>
            <person name="Duarte C.M."/>
            <person name="Schmutz J."/>
            <person name="Reusch T.B.H."/>
            <person name="Van de Peer Y."/>
        </authorList>
    </citation>
    <scope>NUCLEOTIDE SEQUENCE [LARGE SCALE GENOMIC DNA]</scope>
    <source>
        <strain evidence="19">cv. Finnish</strain>
    </source>
</reference>
<evidence type="ECO:0000256" key="1">
    <source>
        <dbReference type="ARBA" id="ARBA00004141"/>
    </source>
</evidence>
<dbReference type="InterPro" id="IPR001828">
    <property type="entry name" value="ANF_lig-bd_rcpt"/>
</dbReference>
<name>A0A0K9Q5R1_ZOSMR</name>
<keyword evidence="9 13" id="KW-0675">Receptor</keyword>
<evidence type="ECO:0000259" key="17">
    <source>
        <dbReference type="SMART" id="SM00079"/>
    </source>
</evidence>
<proteinExistence type="inferred from homology"/>
<dbReference type="FunFam" id="1.10.287.70:FF:000037">
    <property type="entry name" value="Glutamate receptor"/>
    <property type="match status" value="1"/>
</dbReference>
<comment type="function">
    <text evidence="13">Glutamate-gated receptor that probably acts as non-selective cation channel.</text>
</comment>
<comment type="caution">
    <text evidence="18">The sequence shown here is derived from an EMBL/GenBank/DDBJ whole genome shotgun (WGS) entry which is preliminary data.</text>
</comment>
<feature type="domain" description="Ionotropic glutamate receptor C-terminal" evidence="17">
    <location>
        <begin position="461"/>
        <end position="799"/>
    </location>
</feature>
<evidence type="ECO:0000256" key="4">
    <source>
        <dbReference type="ARBA" id="ARBA00022692"/>
    </source>
</evidence>
<dbReference type="FunFam" id="3.40.50.2300:FF:000081">
    <property type="entry name" value="Glutamate receptor"/>
    <property type="match status" value="1"/>
</dbReference>
<keyword evidence="5 16" id="KW-0732">Signal</keyword>
<dbReference type="SMART" id="SM00079">
    <property type="entry name" value="PBPe"/>
    <property type="match status" value="1"/>
</dbReference>
<evidence type="ECO:0000256" key="2">
    <source>
        <dbReference type="ARBA" id="ARBA00008685"/>
    </source>
</evidence>
<feature type="transmembrane region" description="Helical" evidence="15">
    <location>
        <begin position="639"/>
        <end position="660"/>
    </location>
</feature>
<dbReference type="InterPro" id="IPR017103">
    <property type="entry name" value="Iontropic_Glu_rcpt_pln"/>
</dbReference>
<feature type="signal peptide" evidence="16">
    <location>
        <begin position="1"/>
        <end position="16"/>
    </location>
</feature>
<keyword evidence="4 15" id="KW-0812">Transmembrane</keyword>
<keyword evidence="6 15" id="KW-1133">Transmembrane helix</keyword>
<organism evidence="18 19">
    <name type="scientific">Zostera marina</name>
    <name type="common">Eelgrass</name>
    <dbReference type="NCBI Taxonomy" id="29655"/>
    <lineage>
        <taxon>Eukaryota</taxon>
        <taxon>Viridiplantae</taxon>
        <taxon>Streptophyta</taxon>
        <taxon>Embryophyta</taxon>
        <taxon>Tracheophyta</taxon>
        <taxon>Spermatophyta</taxon>
        <taxon>Magnoliopsida</taxon>
        <taxon>Liliopsida</taxon>
        <taxon>Zosteraceae</taxon>
        <taxon>Zostera</taxon>
    </lineage>
</organism>
<dbReference type="EMBL" id="LFYR01000113">
    <property type="protein sequence ID" value="KMZ75840.1"/>
    <property type="molecule type" value="Genomic_DNA"/>
</dbReference>
<dbReference type="SUPFAM" id="SSF53850">
    <property type="entry name" value="Periplasmic binding protein-like II"/>
    <property type="match status" value="1"/>
</dbReference>
<dbReference type="STRING" id="29655.A0A0K9Q5R1"/>
<evidence type="ECO:0000313" key="19">
    <source>
        <dbReference type="Proteomes" id="UP000036987"/>
    </source>
</evidence>
<dbReference type="InterPro" id="IPR015683">
    <property type="entry name" value="Ionotropic_Glu_rcpt"/>
</dbReference>
<dbReference type="CDD" id="cd19990">
    <property type="entry name" value="PBP1_GABAb_receptor_plant"/>
    <property type="match status" value="1"/>
</dbReference>
<evidence type="ECO:0000256" key="3">
    <source>
        <dbReference type="ARBA" id="ARBA00022448"/>
    </source>
</evidence>
<evidence type="ECO:0000256" key="12">
    <source>
        <dbReference type="ARBA" id="ARBA00023303"/>
    </source>
</evidence>
<evidence type="ECO:0000256" key="13">
    <source>
        <dbReference type="PIRNR" id="PIRNR037090"/>
    </source>
</evidence>
<dbReference type="Gene3D" id="3.40.190.10">
    <property type="entry name" value="Periplasmic binding protein-like II"/>
    <property type="match status" value="2"/>
</dbReference>
<dbReference type="InterPro" id="IPR044440">
    <property type="entry name" value="GABAb_receptor_plant_PBP1"/>
</dbReference>
<dbReference type="FunFam" id="3.40.190.10:FF:000109">
    <property type="entry name" value="Glutamate receptor"/>
    <property type="match status" value="1"/>
</dbReference>
<dbReference type="CDD" id="cd13686">
    <property type="entry name" value="GluR_Plant"/>
    <property type="match status" value="1"/>
</dbReference>
<evidence type="ECO:0000256" key="7">
    <source>
        <dbReference type="ARBA" id="ARBA00023065"/>
    </source>
</evidence>
<dbReference type="InterPro" id="IPR001320">
    <property type="entry name" value="Iontro_rcpt_C"/>
</dbReference>
<keyword evidence="12 13" id="KW-0407">Ion channel</keyword>
<dbReference type="FunFam" id="3.40.190.10:FF:000039">
    <property type="entry name" value="Glutamate receptor"/>
    <property type="match status" value="1"/>
</dbReference>
<evidence type="ECO:0000256" key="11">
    <source>
        <dbReference type="ARBA" id="ARBA00023286"/>
    </source>
</evidence>
<evidence type="ECO:0000256" key="6">
    <source>
        <dbReference type="ARBA" id="ARBA00022989"/>
    </source>
</evidence>
<feature type="transmembrane region" description="Helical" evidence="15">
    <location>
        <begin position="582"/>
        <end position="600"/>
    </location>
</feature>
<dbReference type="SUPFAM" id="SSF53822">
    <property type="entry name" value="Periplasmic binding protein-like I"/>
    <property type="match status" value="1"/>
</dbReference>
<dbReference type="PANTHER" id="PTHR18966">
    <property type="entry name" value="IONOTROPIC GLUTAMATE RECEPTOR"/>
    <property type="match status" value="1"/>
</dbReference>
<keyword evidence="7 13" id="KW-0406">Ion transport</keyword>